<keyword evidence="2" id="KW-0808">Transferase</keyword>
<gene>
    <name evidence="2" type="ORF">ZEAMMB73_Zm00001d032527</name>
</gene>
<evidence type="ECO:0000313" key="2">
    <source>
        <dbReference type="EMBL" id="ONM05272.1"/>
    </source>
</evidence>
<feature type="compositionally biased region" description="Basic residues" evidence="1">
    <location>
        <begin position="44"/>
        <end position="56"/>
    </location>
</feature>
<dbReference type="AlphaFoldDB" id="A0A1D6KRC6"/>
<name>A0A1D6KRC6_MAIZE</name>
<evidence type="ECO:0000256" key="1">
    <source>
        <dbReference type="SAM" id="MobiDB-lite"/>
    </source>
</evidence>
<accession>A0A1D6KRC6</accession>
<organism evidence="2">
    <name type="scientific">Zea mays</name>
    <name type="common">Maize</name>
    <dbReference type="NCBI Taxonomy" id="4577"/>
    <lineage>
        <taxon>Eukaryota</taxon>
        <taxon>Viridiplantae</taxon>
        <taxon>Streptophyta</taxon>
        <taxon>Embryophyta</taxon>
        <taxon>Tracheophyta</taxon>
        <taxon>Spermatophyta</taxon>
        <taxon>Magnoliopsida</taxon>
        <taxon>Liliopsida</taxon>
        <taxon>Poales</taxon>
        <taxon>Poaceae</taxon>
        <taxon>PACMAD clade</taxon>
        <taxon>Panicoideae</taxon>
        <taxon>Andropogonodae</taxon>
        <taxon>Andropogoneae</taxon>
        <taxon>Tripsacinae</taxon>
        <taxon>Zea</taxon>
    </lineage>
</organism>
<dbReference type="EMBL" id="CM007647">
    <property type="protein sequence ID" value="ONM05272.1"/>
    <property type="molecule type" value="Genomic_DNA"/>
</dbReference>
<protein>
    <submittedName>
        <fullName evidence="2">Hydroxycinnamoyltransferase13</fullName>
    </submittedName>
</protein>
<sequence>MGGRDPAPGLRLGQAGVRRARQGRRGRHPRGGQLPHPVQERQGRGRHRRAHVPARPRHGDVRQGDGQAAERARRRRGRAAEGCVPRHQVRALK</sequence>
<reference evidence="2" key="1">
    <citation type="submission" date="2015-12" db="EMBL/GenBank/DDBJ databases">
        <title>Update maize B73 reference genome by single molecule sequencing technologies.</title>
        <authorList>
            <consortium name="Maize Genome Sequencing Project"/>
            <person name="Ware D."/>
        </authorList>
    </citation>
    <scope>NUCLEOTIDE SEQUENCE [LARGE SCALE GENOMIC DNA]</scope>
    <source>
        <tissue evidence="2">Seedling</tissue>
    </source>
</reference>
<feature type="region of interest" description="Disordered" evidence="1">
    <location>
        <begin position="1"/>
        <end position="93"/>
    </location>
</feature>
<feature type="compositionally biased region" description="Basic residues" evidence="1">
    <location>
        <begin position="18"/>
        <end position="30"/>
    </location>
</feature>
<proteinExistence type="predicted"/>
<feature type="compositionally biased region" description="Basic and acidic residues" evidence="1">
    <location>
        <begin position="57"/>
        <end position="71"/>
    </location>
</feature>
<dbReference type="GO" id="GO:0016740">
    <property type="term" value="F:transferase activity"/>
    <property type="evidence" value="ECO:0007669"/>
    <property type="project" value="UniProtKB-KW"/>
</dbReference>